<feature type="region of interest" description="Disordered" evidence="1">
    <location>
        <begin position="20"/>
        <end position="56"/>
    </location>
</feature>
<evidence type="ECO:0000313" key="2">
    <source>
        <dbReference type="EMBL" id="GFH31934.1"/>
    </source>
</evidence>
<keyword evidence="3" id="KW-1185">Reference proteome</keyword>
<sequence length="104" mass="11422">MAGPSTAANEMMDANRWIPNTGLQASTGDAAEVAKEPATEEEPEAELPVLDENEAWDAWSMGTYTTDMEAEEGVEEHNDHHSQQQQPMEEDEASNPEMIHAIVP</sequence>
<reference evidence="2 3" key="1">
    <citation type="submission" date="2020-02" db="EMBL/GenBank/DDBJ databases">
        <title>Draft genome sequence of Haematococcus lacustris strain NIES-144.</title>
        <authorList>
            <person name="Morimoto D."/>
            <person name="Nakagawa S."/>
            <person name="Yoshida T."/>
            <person name="Sawayama S."/>
        </authorList>
    </citation>
    <scope>NUCLEOTIDE SEQUENCE [LARGE SCALE GENOMIC DNA]</scope>
    <source>
        <strain evidence="2 3">NIES-144</strain>
    </source>
</reference>
<feature type="compositionally biased region" description="Acidic residues" evidence="1">
    <location>
        <begin position="39"/>
        <end position="55"/>
    </location>
</feature>
<gene>
    <name evidence="2" type="ORF">HaLaN_31068</name>
</gene>
<name>A0A6A0AIQ8_HAELA</name>
<protein>
    <submittedName>
        <fullName evidence="2">Uncharacterized protein</fullName>
    </submittedName>
</protein>
<evidence type="ECO:0000313" key="3">
    <source>
        <dbReference type="Proteomes" id="UP000485058"/>
    </source>
</evidence>
<dbReference type="EMBL" id="BLLF01006083">
    <property type="protein sequence ID" value="GFH31934.1"/>
    <property type="molecule type" value="Genomic_DNA"/>
</dbReference>
<organism evidence="2 3">
    <name type="scientific">Haematococcus lacustris</name>
    <name type="common">Green alga</name>
    <name type="synonym">Haematococcus pluvialis</name>
    <dbReference type="NCBI Taxonomy" id="44745"/>
    <lineage>
        <taxon>Eukaryota</taxon>
        <taxon>Viridiplantae</taxon>
        <taxon>Chlorophyta</taxon>
        <taxon>core chlorophytes</taxon>
        <taxon>Chlorophyceae</taxon>
        <taxon>CS clade</taxon>
        <taxon>Chlamydomonadales</taxon>
        <taxon>Haematococcaceae</taxon>
        <taxon>Haematococcus</taxon>
    </lineage>
</organism>
<dbReference type="Proteomes" id="UP000485058">
    <property type="component" value="Unassembled WGS sequence"/>
</dbReference>
<evidence type="ECO:0000256" key="1">
    <source>
        <dbReference type="SAM" id="MobiDB-lite"/>
    </source>
</evidence>
<dbReference type="AlphaFoldDB" id="A0A6A0AIQ8"/>
<proteinExistence type="predicted"/>
<feature type="non-terminal residue" evidence="2">
    <location>
        <position position="1"/>
    </location>
</feature>
<accession>A0A6A0AIQ8</accession>
<comment type="caution">
    <text evidence="2">The sequence shown here is derived from an EMBL/GenBank/DDBJ whole genome shotgun (WGS) entry which is preliminary data.</text>
</comment>
<feature type="region of interest" description="Disordered" evidence="1">
    <location>
        <begin position="72"/>
        <end position="104"/>
    </location>
</feature>